<keyword evidence="5 8" id="KW-0472">Membrane</keyword>
<feature type="transmembrane region" description="Helical" evidence="8">
    <location>
        <begin position="297"/>
        <end position="317"/>
    </location>
</feature>
<gene>
    <name evidence="10" type="ORF">DPMN_150667</name>
</gene>
<feature type="transmembrane region" description="Helical" evidence="8">
    <location>
        <begin position="363"/>
        <end position="383"/>
    </location>
</feature>
<reference evidence="10" key="2">
    <citation type="submission" date="2020-11" db="EMBL/GenBank/DDBJ databases">
        <authorList>
            <person name="McCartney M.A."/>
            <person name="Auch B."/>
            <person name="Kono T."/>
            <person name="Mallez S."/>
            <person name="Becker A."/>
            <person name="Gohl D.M."/>
            <person name="Silverstein K.A.T."/>
            <person name="Koren S."/>
            <person name="Bechman K.B."/>
            <person name="Herman A."/>
            <person name="Abrahante J.E."/>
            <person name="Garbe J."/>
        </authorList>
    </citation>
    <scope>NUCLEOTIDE SEQUENCE</scope>
    <source>
        <strain evidence="10">Duluth1</strain>
        <tissue evidence="10">Whole animal</tissue>
    </source>
</reference>
<feature type="transmembrane region" description="Helical" evidence="8">
    <location>
        <begin position="77"/>
        <end position="99"/>
    </location>
</feature>
<protein>
    <recommendedName>
        <fullName evidence="9">SSD domain-containing protein</fullName>
    </recommendedName>
</protein>
<dbReference type="PROSITE" id="PS50156">
    <property type="entry name" value="SSD"/>
    <property type="match status" value="1"/>
</dbReference>
<comment type="similarity">
    <text evidence="2">Belongs to the patched family.</text>
</comment>
<feature type="compositionally biased region" description="Low complexity" evidence="7">
    <location>
        <begin position="17"/>
        <end position="26"/>
    </location>
</feature>
<evidence type="ECO:0000256" key="7">
    <source>
        <dbReference type="SAM" id="MobiDB-lite"/>
    </source>
</evidence>
<dbReference type="Gene3D" id="1.20.1640.10">
    <property type="entry name" value="Multidrug efflux transporter AcrB transmembrane domain"/>
    <property type="match status" value="1"/>
</dbReference>
<dbReference type="Proteomes" id="UP000828390">
    <property type="component" value="Unassembled WGS sequence"/>
</dbReference>
<feature type="transmembrane region" description="Helical" evidence="8">
    <location>
        <begin position="431"/>
        <end position="449"/>
    </location>
</feature>
<sequence>MDNPAFTDVTNYSASNGISNGTSDGTSGTGHKEANGSLPHTKAKSRLNCLARARNKLICSLEMIFYRVGKVIAHHPVLTIILAVIPPLLLSIGIIKFQFNTDFAELLLPPSSRIFEDRAWVRSHVTYEQRVIRLILKNDNVLSKESLVGLYHLHEEILSLTAKDNHTMESMCVRLLNKCFVDSLLALWKNDLSVIETLTDQSIIDTINTVKFNPTYLFAFNASRILGLMERNSSGHIVSAGVMHADWLIQSSEQLHRRAKELEYAAINIVRFGNHPVFHRVNIFTVDSYGEEFFGGVYGDTILIVYWFPVVALYIVMALGKLNLLEHGVYLAIGAILGVALSTGACFGIGMAAGFLFGAPHQALVFLLLAVGVDDAFVILTTWERVNKRHLHKPIEERVALTMQHAGVSVTVTSFTNLVAFASGVTTQMPVLQSFCVYCSFGILFCFLMQSTVFPACLTLERAPRGGAP</sequence>
<evidence type="ECO:0000313" key="11">
    <source>
        <dbReference type="Proteomes" id="UP000828390"/>
    </source>
</evidence>
<dbReference type="InterPro" id="IPR003392">
    <property type="entry name" value="PTHD_SSD"/>
</dbReference>
<feature type="transmembrane region" description="Helical" evidence="8">
    <location>
        <begin position="329"/>
        <end position="357"/>
    </location>
</feature>
<comment type="subcellular location">
    <subcellularLocation>
        <location evidence="1">Membrane</location>
        <topology evidence="1">Multi-pass membrane protein</topology>
    </subcellularLocation>
</comment>
<comment type="caution">
    <text evidence="10">The sequence shown here is derived from an EMBL/GenBank/DDBJ whole genome shotgun (WGS) entry which is preliminary data.</text>
</comment>
<name>A0A9D4J6J4_DREPO</name>
<feature type="domain" description="SSD" evidence="9">
    <location>
        <begin position="300"/>
        <end position="460"/>
    </location>
</feature>
<keyword evidence="6" id="KW-0325">Glycoprotein</keyword>
<evidence type="ECO:0000256" key="5">
    <source>
        <dbReference type="ARBA" id="ARBA00023136"/>
    </source>
</evidence>
<dbReference type="PANTHER" id="PTHR10796">
    <property type="entry name" value="PATCHED-RELATED"/>
    <property type="match status" value="1"/>
</dbReference>
<evidence type="ECO:0000256" key="4">
    <source>
        <dbReference type="ARBA" id="ARBA00022989"/>
    </source>
</evidence>
<dbReference type="SUPFAM" id="SSF82866">
    <property type="entry name" value="Multidrug efflux transporter AcrB transmembrane domain"/>
    <property type="match status" value="1"/>
</dbReference>
<evidence type="ECO:0000256" key="8">
    <source>
        <dbReference type="SAM" id="Phobius"/>
    </source>
</evidence>
<organism evidence="10 11">
    <name type="scientific">Dreissena polymorpha</name>
    <name type="common">Zebra mussel</name>
    <name type="synonym">Mytilus polymorpha</name>
    <dbReference type="NCBI Taxonomy" id="45954"/>
    <lineage>
        <taxon>Eukaryota</taxon>
        <taxon>Metazoa</taxon>
        <taxon>Spiralia</taxon>
        <taxon>Lophotrochozoa</taxon>
        <taxon>Mollusca</taxon>
        <taxon>Bivalvia</taxon>
        <taxon>Autobranchia</taxon>
        <taxon>Heteroconchia</taxon>
        <taxon>Euheterodonta</taxon>
        <taxon>Imparidentia</taxon>
        <taxon>Neoheterodontei</taxon>
        <taxon>Myida</taxon>
        <taxon>Dreissenoidea</taxon>
        <taxon>Dreissenidae</taxon>
        <taxon>Dreissena</taxon>
    </lineage>
</organism>
<evidence type="ECO:0000256" key="3">
    <source>
        <dbReference type="ARBA" id="ARBA00022692"/>
    </source>
</evidence>
<dbReference type="PANTHER" id="PTHR10796:SF130">
    <property type="entry name" value="PATCHED DOMAIN-CONTAINING PROTEIN 3-LIKE PROTEIN"/>
    <property type="match status" value="1"/>
</dbReference>
<evidence type="ECO:0000313" key="10">
    <source>
        <dbReference type="EMBL" id="KAH3797092.1"/>
    </source>
</evidence>
<evidence type="ECO:0000256" key="6">
    <source>
        <dbReference type="ARBA" id="ARBA00023180"/>
    </source>
</evidence>
<feature type="region of interest" description="Disordered" evidence="7">
    <location>
        <begin position="17"/>
        <end position="39"/>
    </location>
</feature>
<evidence type="ECO:0000256" key="1">
    <source>
        <dbReference type="ARBA" id="ARBA00004141"/>
    </source>
</evidence>
<keyword evidence="11" id="KW-1185">Reference proteome</keyword>
<evidence type="ECO:0000259" key="9">
    <source>
        <dbReference type="PROSITE" id="PS50156"/>
    </source>
</evidence>
<reference evidence="10" key="1">
    <citation type="journal article" date="2019" name="bioRxiv">
        <title>The Genome of the Zebra Mussel, Dreissena polymorpha: A Resource for Invasive Species Research.</title>
        <authorList>
            <person name="McCartney M.A."/>
            <person name="Auch B."/>
            <person name="Kono T."/>
            <person name="Mallez S."/>
            <person name="Zhang Y."/>
            <person name="Obille A."/>
            <person name="Becker A."/>
            <person name="Abrahante J.E."/>
            <person name="Garbe J."/>
            <person name="Badalamenti J.P."/>
            <person name="Herman A."/>
            <person name="Mangelson H."/>
            <person name="Liachko I."/>
            <person name="Sullivan S."/>
            <person name="Sone E.D."/>
            <person name="Koren S."/>
            <person name="Silverstein K.A.T."/>
            <person name="Beckman K.B."/>
            <person name="Gohl D.M."/>
        </authorList>
    </citation>
    <scope>NUCLEOTIDE SEQUENCE</scope>
    <source>
        <strain evidence="10">Duluth1</strain>
        <tissue evidence="10">Whole animal</tissue>
    </source>
</reference>
<feature type="transmembrane region" description="Helical" evidence="8">
    <location>
        <begin position="404"/>
        <end position="425"/>
    </location>
</feature>
<evidence type="ECO:0000256" key="2">
    <source>
        <dbReference type="ARBA" id="ARBA00005585"/>
    </source>
</evidence>
<dbReference type="AlphaFoldDB" id="A0A9D4J6J4"/>
<dbReference type="InterPro" id="IPR000731">
    <property type="entry name" value="SSD"/>
</dbReference>
<dbReference type="InterPro" id="IPR051697">
    <property type="entry name" value="Patched_domain-protein"/>
</dbReference>
<dbReference type="EMBL" id="JAIWYP010000007">
    <property type="protein sequence ID" value="KAH3797092.1"/>
    <property type="molecule type" value="Genomic_DNA"/>
</dbReference>
<keyword evidence="4 8" id="KW-1133">Transmembrane helix</keyword>
<accession>A0A9D4J6J4</accession>
<keyword evidence="3 8" id="KW-0812">Transmembrane</keyword>
<dbReference type="GO" id="GO:0016020">
    <property type="term" value="C:membrane"/>
    <property type="evidence" value="ECO:0007669"/>
    <property type="project" value="UniProtKB-SubCell"/>
</dbReference>
<proteinExistence type="inferred from homology"/>
<dbReference type="Pfam" id="PF02460">
    <property type="entry name" value="Patched"/>
    <property type="match status" value="1"/>
</dbReference>